<organism evidence="6 7">
    <name type="scientific">Baia soyae</name>
    <dbReference type="NCBI Taxonomy" id="1544746"/>
    <lineage>
        <taxon>Bacteria</taxon>
        <taxon>Bacillati</taxon>
        <taxon>Bacillota</taxon>
        <taxon>Bacilli</taxon>
        <taxon>Bacillales</taxon>
        <taxon>Thermoactinomycetaceae</taxon>
        <taxon>Baia</taxon>
    </lineage>
</organism>
<proteinExistence type="predicted"/>
<dbReference type="InterPro" id="IPR000432">
    <property type="entry name" value="DNA_mismatch_repair_MutS_C"/>
</dbReference>
<dbReference type="PANTHER" id="PTHR11361">
    <property type="entry name" value="DNA MISMATCH REPAIR PROTEIN MUTS FAMILY MEMBER"/>
    <property type="match status" value="1"/>
</dbReference>
<sequence length="545" mass="63814">MFLDSETAEALRISEYLKRVAPYTPLGKKWKGRLKPYTHSQVGEWELDLHDQQEVMELFSESRATYFLTCCELVDDIDIALQEVLQDRSTMLTWFHVKRFLVTWFRWGEFVSWESSPRFMRMNPEEQRKLHFLLLLLQKSGRFTTTFEVSQLGDSKWLEMNRQKNQLMKEIQQLRKERQKQISGRLQRNPNFQGEWVISRHQESAKLFAVDPDIKLVRETIYEQIYELVPDKQEHVWQEQLLSFQEKLSIHEHSLFRQINRLFRDHIPFLQSLVQRWTRLDLLWAKCRAAQSWNGVRPVYLENQIRIIEGTLPLEQEAWKQKGYEMTPVTLAMKPGCTLLIGPNMGGKTTALRVVGLCTVLAQYGLYVPAKEFRFPLFPWVRTWIGDYQNAEQGLSSFGAEMNRLAKWIDPDPENQGLILLDEIGRGTNPIEGSAISCAITRYLHECRAWAVHVTHFPEALQIEGIQGYRVRGLSTIPKWDPDHPNQTDDWIRLLYKAMDYHLDPIEDQDVVATQAISIAEICGLPEKVIEQARTAVKQRIQEGD</sequence>
<gene>
    <name evidence="6" type="ORF">EDD57_10817</name>
</gene>
<evidence type="ECO:0000256" key="1">
    <source>
        <dbReference type="ARBA" id="ARBA00022741"/>
    </source>
</evidence>
<name>A0A4R2SAD2_9BACL</name>
<keyword evidence="3" id="KW-0238">DNA-binding</keyword>
<evidence type="ECO:0000256" key="2">
    <source>
        <dbReference type="ARBA" id="ARBA00022840"/>
    </source>
</evidence>
<evidence type="ECO:0000313" key="7">
    <source>
        <dbReference type="Proteomes" id="UP000294746"/>
    </source>
</evidence>
<dbReference type="PANTHER" id="PTHR11361:SF34">
    <property type="entry name" value="DNA MISMATCH REPAIR PROTEIN MSH1, MITOCHONDRIAL"/>
    <property type="match status" value="1"/>
</dbReference>
<dbReference type="GO" id="GO:0005524">
    <property type="term" value="F:ATP binding"/>
    <property type="evidence" value="ECO:0007669"/>
    <property type="project" value="UniProtKB-KW"/>
</dbReference>
<evidence type="ECO:0000313" key="6">
    <source>
        <dbReference type="EMBL" id="TCP69449.1"/>
    </source>
</evidence>
<keyword evidence="7" id="KW-1185">Reference proteome</keyword>
<evidence type="ECO:0000256" key="4">
    <source>
        <dbReference type="SAM" id="Coils"/>
    </source>
</evidence>
<dbReference type="RefSeq" id="WP_165873662.1">
    <property type="nucleotide sequence ID" value="NZ_SLXV01000008.1"/>
</dbReference>
<comment type="caution">
    <text evidence="6">The sequence shown here is derived from an EMBL/GenBank/DDBJ whole genome shotgun (WGS) entry which is preliminary data.</text>
</comment>
<dbReference type="GO" id="GO:0006298">
    <property type="term" value="P:mismatch repair"/>
    <property type="evidence" value="ECO:0007669"/>
    <property type="project" value="InterPro"/>
</dbReference>
<evidence type="ECO:0000259" key="5">
    <source>
        <dbReference type="SMART" id="SM00534"/>
    </source>
</evidence>
<protein>
    <submittedName>
        <fullName evidence="6">MutS-like protein</fullName>
    </submittedName>
</protein>
<dbReference type="InterPro" id="IPR045076">
    <property type="entry name" value="MutS"/>
</dbReference>
<dbReference type="GO" id="GO:0140664">
    <property type="term" value="F:ATP-dependent DNA damage sensor activity"/>
    <property type="evidence" value="ECO:0007669"/>
    <property type="project" value="InterPro"/>
</dbReference>
<dbReference type="SMART" id="SM00534">
    <property type="entry name" value="MUTSac"/>
    <property type="match status" value="1"/>
</dbReference>
<feature type="coiled-coil region" evidence="4">
    <location>
        <begin position="157"/>
        <end position="184"/>
    </location>
</feature>
<feature type="domain" description="DNA mismatch repair proteins mutS family" evidence="5">
    <location>
        <begin position="335"/>
        <end position="538"/>
    </location>
</feature>
<accession>A0A4R2SAD2</accession>
<reference evidence="6 7" key="1">
    <citation type="submission" date="2019-03" db="EMBL/GenBank/DDBJ databases">
        <title>Genomic Encyclopedia of Type Strains, Phase IV (KMG-IV): sequencing the most valuable type-strain genomes for metagenomic binning, comparative biology and taxonomic classification.</title>
        <authorList>
            <person name="Goeker M."/>
        </authorList>
    </citation>
    <scope>NUCLEOTIDE SEQUENCE [LARGE SCALE GENOMIC DNA]</scope>
    <source>
        <strain evidence="6 7">DSM 46831</strain>
    </source>
</reference>
<dbReference type="SUPFAM" id="SSF52540">
    <property type="entry name" value="P-loop containing nucleoside triphosphate hydrolases"/>
    <property type="match status" value="1"/>
</dbReference>
<dbReference type="GO" id="GO:0030983">
    <property type="term" value="F:mismatched DNA binding"/>
    <property type="evidence" value="ECO:0007669"/>
    <property type="project" value="InterPro"/>
</dbReference>
<dbReference type="Proteomes" id="UP000294746">
    <property type="component" value="Unassembled WGS sequence"/>
</dbReference>
<keyword evidence="1" id="KW-0547">Nucleotide-binding</keyword>
<dbReference type="InterPro" id="IPR036187">
    <property type="entry name" value="DNA_mismatch_repair_MutS_sf"/>
</dbReference>
<dbReference type="Pfam" id="PF00488">
    <property type="entry name" value="MutS_V"/>
    <property type="match status" value="1"/>
</dbReference>
<keyword evidence="2" id="KW-0067">ATP-binding</keyword>
<dbReference type="AlphaFoldDB" id="A0A4R2SAD2"/>
<evidence type="ECO:0000256" key="3">
    <source>
        <dbReference type="ARBA" id="ARBA00023125"/>
    </source>
</evidence>
<dbReference type="Gene3D" id="3.40.50.300">
    <property type="entry name" value="P-loop containing nucleotide triphosphate hydrolases"/>
    <property type="match status" value="1"/>
</dbReference>
<keyword evidence="4" id="KW-0175">Coiled coil</keyword>
<dbReference type="SUPFAM" id="SSF48334">
    <property type="entry name" value="DNA repair protein MutS, domain III"/>
    <property type="match status" value="1"/>
</dbReference>
<dbReference type="EMBL" id="SLXV01000008">
    <property type="protein sequence ID" value="TCP69449.1"/>
    <property type="molecule type" value="Genomic_DNA"/>
</dbReference>
<dbReference type="InterPro" id="IPR027417">
    <property type="entry name" value="P-loop_NTPase"/>
</dbReference>